<keyword evidence="6 12" id="KW-1133">Transmembrane helix</keyword>
<evidence type="ECO:0000313" key="13">
    <source>
        <dbReference type="EMBL" id="CAK7347635.1"/>
    </source>
</evidence>
<evidence type="ECO:0000313" key="14">
    <source>
        <dbReference type="Proteomes" id="UP001314170"/>
    </source>
</evidence>
<dbReference type="Pfam" id="PF00067">
    <property type="entry name" value="p450"/>
    <property type="match status" value="2"/>
</dbReference>
<dbReference type="GO" id="GO:0016705">
    <property type="term" value="F:oxidoreductase activity, acting on paired donors, with incorporation or reduction of molecular oxygen"/>
    <property type="evidence" value="ECO:0007669"/>
    <property type="project" value="InterPro"/>
</dbReference>
<dbReference type="Gene3D" id="1.10.630.10">
    <property type="entry name" value="Cytochrome P450"/>
    <property type="match status" value="2"/>
</dbReference>
<comment type="cofactor">
    <cofactor evidence="1">
        <name>heme</name>
        <dbReference type="ChEBI" id="CHEBI:30413"/>
    </cofactor>
</comment>
<gene>
    <name evidence="13" type="ORF">DCAF_LOCUS20323</name>
</gene>
<evidence type="ECO:0000256" key="9">
    <source>
        <dbReference type="ARBA" id="ARBA00023033"/>
    </source>
</evidence>
<evidence type="ECO:0000256" key="1">
    <source>
        <dbReference type="ARBA" id="ARBA00001971"/>
    </source>
</evidence>
<comment type="subcellular location">
    <subcellularLocation>
        <location evidence="2">Membrane</location>
    </subcellularLocation>
</comment>
<evidence type="ECO:0000256" key="12">
    <source>
        <dbReference type="SAM" id="Phobius"/>
    </source>
</evidence>
<dbReference type="InterPro" id="IPR017972">
    <property type="entry name" value="Cyt_P450_CS"/>
</dbReference>
<dbReference type="PANTHER" id="PTHR47947:SF26">
    <property type="entry name" value="CYTOCHROME P450"/>
    <property type="match status" value="1"/>
</dbReference>
<evidence type="ECO:0000256" key="11">
    <source>
        <dbReference type="RuleBase" id="RU000461"/>
    </source>
</evidence>
<dbReference type="PANTHER" id="PTHR47947">
    <property type="entry name" value="CYTOCHROME P450 82C3-RELATED"/>
    <property type="match status" value="1"/>
</dbReference>
<keyword evidence="10 12" id="KW-0472">Membrane</keyword>
<evidence type="ECO:0000256" key="7">
    <source>
        <dbReference type="ARBA" id="ARBA00023002"/>
    </source>
</evidence>
<keyword evidence="3 11" id="KW-0349">Heme</keyword>
<reference evidence="13 14" key="1">
    <citation type="submission" date="2024-01" db="EMBL/GenBank/DDBJ databases">
        <authorList>
            <person name="Waweru B."/>
        </authorList>
    </citation>
    <scope>NUCLEOTIDE SEQUENCE [LARGE SCALE GENOMIC DNA]</scope>
</reference>
<evidence type="ECO:0000256" key="8">
    <source>
        <dbReference type="ARBA" id="ARBA00023004"/>
    </source>
</evidence>
<dbReference type="GO" id="GO:0004497">
    <property type="term" value="F:monooxygenase activity"/>
    <property type="evidence" value="ECO:0007669"/>
    <property type="project" value="UniProtKB-KW"/>
</dbReference>
<feature type="transmembrane region" description="Helical" evidence="12">
    <location>
        <begin position="6"/>
        <end position="29"/>
    </location>
</feature>
<keyword evidence="9 11" id="KW-0503">Monooxygenase</keyword>
<accession>A0AAV1S8P0</accession>
<evidence type="ECO:0008006" key="15">
    <source>
        <dbReference type="Google" id="ProtNLM"/>
    </source>
</evidence>
<keyword evidence="5 11" id="KW-0479">Metal-binding</keyword>
<sequence>MEFLFQFSATAIVLMLTLITPFIYSFFWISRKANKKAPPKAAGAWPLIGHLHILGGSQPPHITLGKLADRYGPIFTIKFGVHQALIIITLELLSNHRLEMLSYVRKNEVKEAIGGLYQQWSNNKSSSTKLLVEMKRWFGDVTLNVILKIIVGKRFVEYINSSQRKVSEGWRKSLGDFFELSGIFAVSDGLPFLRWMDLGGVERAMKKTAKELDQVLDLWLEEHKQKRASGITKGEEDFMDVMLSILDDAKQELSNRNADTINKATCLNFELIPFGSGRRMCPGISFALQVLNLTLATLLHGFEMETVNEKPIDMTESKGLTNLKATPLEALLTPRLPAHLY</sequence>
<dbReference type="GO" id="GO:0020037">
    <property type="term" value="F:heme binding"/>
    <property type="evidence" value="ECO:0007669"/>
    <property type="project" value="InterPro"/>
</dbReference>
<evidence type="ECO:0000256" key="4">
    <source>
        <dbReference type="ARBA" id="ARBA00022692"/>
    </source>
</evidence>
<dbReference type="GO" id="GO:0005506">
    <property type="term" value="F:iron ion binding"/>
    <property type="evidence" value="ECO:0007669"/>
    <property type="project" value="InterPro"/>
</dbReference>
<evidence type="ECO:0000256" key="5">
    <source>
        <dbReference type="ARBA" id="ARBA00022723"/>
    </source>
</evidence>
<keyword evidence="8 11" id="KW-0408">Iron</keyword>
<evidence type="ECO:0000256" key="6">
    <source>
        <dbReference type="ARBA" id="ARBA00022989"/>
    </source>
</evidence>
<dbReference type="GO" id="GO:0016020">
    <property type="term" value="C:membrane"/>
    <property type="evidence" value="ECO:0007669"/>
    <property type="project" value="UniProtKB-SubCell"/>
</dbReference>
<keyword evidence="7 11" id="KW-0560">Oxidoreductase</keyword>
<dbReference type="InterPro" id="IPR050651">
    <property type="entry name" value="Plant_Cytochrome_P450_Monoox"/>
</dbReference>
<comment type="caution">
    <text evidence="13">The sequence shown here is derived from an EMBL/GenBank/DDBJ whole genome shotgun (WGS) entry which is preliminary data.</text>
</comment>
<evidence type="ECO:0000256" key="10">
    <source>
        <dbReference type="ARBA" id="ARBA00023136"/>
    </source>
</evidence>
<keyword evidence="4 12" id="KW-0812">Transmembrane</keyword>
<organism evidence="13 14">
    <name type="scientific">Dovyalis caffra</name>
    <dbReference type="NCBI Taxonomy" id="77055"/>
    <lineage>
        <taxon>Eukaryota</taxon>
        <taxon>Viridiplantae</taxon>
        <taxon>Streptophyta</taxon>
        <taxon>Embryophyta</taxon>
        <taxon>Tracheophyta</taxon>
        <taxon>Spermatophyta</taxon>
        <taxon>Magnoliopsida</taxon>
        <taxon>eudicotyledons</taxon>
        <taxon>Gunneridae</taxon>
        <taxon>Pentapetalae</taxon>
        <taxon>rosids</taxon>
        <taxon>fabids</taxon>
        <taxon>Malpighiales</taxon>
        <taxon>Salicaceae</taxon>
        <taxon>Flacourtieae</taxon>
        <taxon>Dovyalis</taxon>
    </lineage>
</organism>
<dbReference type="SUPFAM" id="SSF48264">
    <property type="entry name" value="Cytochrome P450"/>
    <property type="match status" value="1"/>
</dbReference>
<evidence type="ECO:0000256" key="2">
    <source>
        <dbReference type="ARBA" id="ARBA00004370"/>
    </source>
</evidence>
<dbReference type="InterPro" id="IPR036396">
    <property type="entry name" value="Cyt_P450_sf"/>
</dbReference>
<dbReference type="EMBL" id="CAWUPB010001173">
    <property type="protein sequence ID" value="CAK7347635.1"/>
    <property type="molecule type" value="Genomic_DNA"/>
</dbReference>
<dbReference type="AlphaFoldDB" id="A0AAV1S8P0"/>
<dbReference type="PROSITE" id="PS00086">
    <property type="entry name" value="CYTOCHROME_P450"/>
    <property type="match status" value="1"/>
</dbReference>
<proteinExistence type="inferred from homology"/>
<dbReference type="InterPro" id="IPR001128">
    <property type="entry name" value="Cyt_P450"/>
</dbReference>
<comment type="similarity">
    <text evidence="11">Belongs to the cytochrome P450 family.</text>
</comment>
<name>A0AAV1S8P0_9ROSI</name>
<dbReference type="Proteomes" id="UP001314170">
    <property type="component" value="Unassembled WGS sequence"/>
</dbReference>
<keyword evidence="14" id="KW-1185">Reference proteome</keyword>
<evidence type="ECO:0000256" key="3">
    <source>
        <dbReference type="ARBA" id="ARBA00022617"/>
    </source>
</evidence>
<protein>
    <recommendedName>
        <fullName evidence="15">Cytochrome P450</fullName>
    </recommendedName>
</protein>